<feature type="domain" description="DUF6824" evidence="1">
    <location>
        <begin position="183"/>
        <end position="267"/>
    </location>
</feature>
<evidence type="ECO:0000313" key="2">
    <source>
        <dbReference type="EMBL" id="CAD8942878.1"/>
    </source>
</evidence>
<dbReference type="InterPro" id="IPR049227">
    <property type="entry name" value="DUF6824"/>
</dbReference>
<protein>
    <recommendedName>
        <fullName evidence="1">DUF6824 domain-containing protein</fullName>
    </recommendedName>
</protein>
<evidence type="ECO:0000259" key="1">
    <source>
        <dbReference type="Pfam" id="PF20710"/>
    </source>
</evidence>
<name>A0A7S1GQ80_CYCTE</name>
<reference evidence="2" key="1">
    <citation type="submission" date="2021-01" db="EMBL/GenBank/DDBJ databases">
        <authorList>
            <person name="Corre E."/>
            <person name="Pelletier E."/>
            <person name="Niang G."/>
            <person name="Scheremetjew M."/>
            <person name="Finn R."/>
            <person name="Kale V."/>
            <person name="Holt S."/>
            <person name="Cochrane G."/>
            <person name="Meng A."/>
            <person name="Brown T."/>
            <person name="Cohen L."/>
        </authorList>
    </citation>
    <scope>NUCLEOTIDE SEQUENCE</scope>
    <source>
        <strain evidence="2">ECT3854</strain>
    </source>
</reference>
<dbReference type="Pfam" id="PF20710">
    <property type="entry name" value="DUF6824"/>
    <property type="match status" value="1"/>
</dbReference>
<dbReference type="EMBL" id="HBFW01021646">
    <property type="protein sequence ID" value="CAD8942878.1"/>
    <property type="molecule type" value="Transcribed_RNA"/>
</dbReference>
<organism evidence="2">
    <name type="scientific">Cyclophora tenuis</name>
    <name type="common">Marine diatom</name>
    <dbReference type="NCBI Taxonomy" id="216820"/>
    <lineage>
        <taxon>Eukaryota</taxon>
        <taxon>Sar</taxon>
        <taxon>Stramenopiles</taxon>
        <taxon>Ochrophyta</taxon>
        <taxon>Bacillariophyta</taxon>
        <taxon>Fragilariophyceae</taxon>
        <taxon>Fragilariophycidae</taxon>
        <taxon>Cyclophorales</taxon>
        <taxon>Cyclophoraceae</taxon>
        <taxon>Cyclophora</taxon>
    </lineage>
</organism>
<accession>A0A7S1GQ80</accession>
<dbReference type="AlphaFoldDB" id="A0A7S1GQ80"/>
<proteinExistence type="predicted"/>
<gene>
    <name evidence="2" type="ORF">CTEN0397_LOCUS13945</name>
</gene>
<sequence>MTTAMPETRVTSSAWMPDFKKEAKTPLTNADPSIFADAEEDDVRIPSGDAALRIQSDQQLSSAAFLLASAARMPSYTVSTDSKGVSAQVPSDWLQSKVLSSSVLASLPSQRSSSLEVLRYLGLMPDVSVPTTEALLRQMSATCSTPNPVQTRLNVAESPMAPVTRTEPRQPQEFAEDEIREWDVLCGRGGKSNHHSGNKRYRQVVSEMKNKYRGTSAKTDKTALSRAIVDYVNGYGGRFMKKNSKTGKWILLTSAEARKKTSQALRETKELKWTL</sequence>